<name>T0ZTZ0_9ZZZZ</name>
<evidence type="ECO:0000313" key="1">
    <source>
        <dbReference type="EMBL" id="EQD48032.1"/>
    </source>
</evidence>
<accession>T0ZTZ0</accession>
<gene>
    <name evidence="1" type="ORF">B2A_08167</name>
</gene>
<organism evidence="1">
    <name type="scientific">mine drainage metagenome</name>
    <dbReference type="NCBI Taxonomy" id="410659"/>
    <lineage>
        <taxon>unclassified sequences</taxon>
        <taxon>metagenomes</taxon>
        <taxon>ecological metagenomes</taxon>
    </lineage>
</organism>
<comment type="caution">
    <text evidence="1">The sequence shown here is derived from an EMBL/GenBank/DDBJ whole genome shotgun (WGS) entry which is preliminary data.</text>
</comment>
<dbReference type="AlphaFoldDB" id="T0ZTZ0"/>
<proteinExistence type="predicted"/>
<reference evidence="1" key="1">
    <citation type="submission" date="2013-08" db="EMBL/GenBank/DDBJ databases">
        <authorList>
            <person name="Mendez C."/>
            <person name="Richter M."/>
            <person name="Ferrer M."/>
            <person name="Sanchez J."/>
        </authorList>
    </citation>
    <scope>NUCLEOTIDE SEQUENCE</scope>
</reference>
<dbReference type="EMBL" id="AUZZ01005869">
    <property type="protein sequence ID" value="EQD48032.1"/>
    <property type="molecule type" value="Genomic_DNA"/>
</dbReference>
<feature type="non-terminal residue" evidence="1">
    <location>
        <position position="134"/>
    </location>
</feature>
<protein>
    <submittedName>
        <fullName evidence="1">Uncharacterized protein</fullName>
    </submittedName>
</protein>
<sequence length="134" mass="15410">MLHVPITNGTSQEWLEVRIERREHFDRALLNGKRPDVISRLQESDRRDLVLWLADSYQRAALPDTLQNLLQGSKKKLAKVYEKLSCQVSDILLSVYPSEDINSGERYNIAMTLIVLRDEDARDMATRQAGAELK</sequence>
<reference evidence="1" key="2">
    <citation type="journal article" date="2014" name="ISME J.">
        <title>Microbial stratification in low pH oxic and suboxic macroscopic growths along an acid mine drainage.</title>
        <authorList>
            <person name="Mendez-Garcia C."/>
            <person name="Mesa V."/>
            <person name="Sprenger R.R."/>
            <person name="Richter M."/>
            <person name="Diez M.S."/>
            <person name="Solano J."/>
            <person name="Bargiela R."/>
            <person name="Golyshina O.V."/>
            <person name="Manteca A."/>
            <person name="Ramos J.L."/>
            <person name="Gallego J.R."/>
            <person name="Llorente I."/>
            <person name="Martins Dos Santos V.A."/>
            <person name="Jensen O.N."/>
            <person name="Pelaez A.I."/>
            <person name="Sanchez J."/>
            <person name="Ferrer M."/>
        </authorList>
    </citation>
    <scope>NUCLEOTIDE SEQUENCE</scope>
</reference>